<dbReference type="EC" id="2.7.10.1" evidence="2"/>
<dbReference type="InterPro" id="IPR013783">
    <property type="entry name" value="Ig-like_fold"/>
</dbReference>
<dbReference type="Pfam" id="PF07686">
    <property type="entry name" value="V-set"/>
    <property type="match status" value="5"/>
</dbReference>
<feature type="domain" description="Ig-like" evidence="19">
    <location>
        <begin position="794"/>
        <end position="893"/>
    </location>
</feature>
<keyword evidence="16" id="KW-0325">Glycoprotein</keyword>
<keyword evidence="6" id="KW-0732">Signal</keyword>
<evidence type="ECO:0000256" key="6">
    <source>
        <dbReference type="ARBA" id="ARBA00022729"/>
    </source>
</evidence>
<keyword evidence="8" id="KW-0547">Nucleotide-binding</keyword>
<comment type="subcellular location">
    <subcellularLocation>
        <location evidence="1">Membrane</location>
        <topology evidence="1">Single-pass membrane protein</topology>
    </subcellularLocation>
</comment>
<organism evidence="20 21">
    <name type="scientific">Clarias magur</name>
    <name type="common">Asian catfish</name>
    <name type="synonym">Macropteronotus magur</name>
    <dbReference type="NCBI Taxonomy" id="1594786"/>
    <lineage>
        <taxon>Eukaryota</taxon>
        <taxon>Metazoa</taxon>
        <taxon>Chordata</taxon>
        <taxon>Craniata</taxon>
        <taxon>Vertebrata</taxon>
        <taxon>Euteleostomi</taxon>
        <taxon>Actinopterygii</taxon>
        <taxon>Neopterygii</taxon>
        <taxon>Teleostei</taxon>
        <taxon>Ostariophysi</taxon>
        <taxon>Siluriformes</taxon>
        <taxon>Clariidae</taxon>
        <taxon>Clarias</taxon>
    </lineage>
</organism>
<dbReference type="PANTHER" id="PTHR19890:SF10">
    <property type="entry name" value="FIBROBLAST GROWTH FACTOR RECEPTOR-LIKE 1"/>
    <property type="match status" value="1"/>
</dbReference>
<dbReference type="Gene3D" id="2.60.40.10">
    <property type="entry name" value="Immunoglobulins"/>
    <property type="match status" value="9"/>
</dbReference>
<evidence type="ECO:0000256" key="2">
    <source>
        <dbReference type="ARBA" id="ARBA00011902"/>
    </source>
</evidence>
<dbReference type="SMART" id="SM00408">
    <property type="entry name" value="IGc2"/>
    <property type="match status" value="5"/>
</dbReference>
<evidence type="ECO:0000256" key="15">
    <source>
        <dbReference type="ARBA" id="ARBA00023170"/>
    </source>
</evidence>
<dbReference type="SMART" id="SM00409">
    <property type="entry name" value="IG"/>
    <property type="match status" value="9"/>
</dbReference>
<dbReference type="InterPro" id="IPR013106">
    <property type="entry name" value="Ig_V-set"/>
</dbReference>
<dbReference type="EMBL" id="QNUK01000584">
    <property type="protein sequence ID" value="KAF5891437.1"/>
    <property type="molecule type" value="Genomic_DNA"/>
</dbReference>
<dbReference type="PANTHER" id="PTHR19890">
    <property type="entry name" value="FIBROBLAST GROWTH FACTOR RECEPTOR"/>
    <property type="match status" value="1"/>
</dbReference>
<dbReference type="InterPro" id="IPR003599">
    <property type="entry name" value="Ig_sub"/>
</dbReference>
<keyword evidence="7" id="KW-0677">Repeat</keyword>
<evidence type="ECO:0000256" key="4">
    <source>
        <dbReference type="ARBA" id="ARBA00022679"/>
    </source>
</evidence>
<dbReference type="SMART" id="SM00406">
    <property type="entry name" value="IGv"/>
    <property type="match status" value="6"/>
</dbReference>
<protein>
    <recommendedName>
        <fullName evidence="2">receptor protein-tyrosine kinase</fullName>
        <ecNumber evidence="2">2.7.10.1</ecNumber>
    </recommendedName>
</protein>
<feature type="domain" description="Ig-like" evidence="19">
    <location>
        <begin position="484"/>
        <end position="575"/>
    </location>
</feature>
<evidence type="ECO:0000256" key="16">
    <source>
        <dbReference type="ARBA" id="ARBA00023180"/>
    </source>
</evidence>
<dbReference type="GO" id="GO:0005524">
    <property type="term" value="F:ATP binding"/>
    <property type="evidence" value="ECO:0007669"/>
    <property type="project" value="UniProtKB-KW"/>
</dbReference>
<evidence type="ECO:0000256" key="3">
    <source>
        <dbReference type="ARBA" id="ARBA00022553"/>
    </source>
</evidence>
<feature type="non-terminal residue" evidence="20">
    <location>
        <position position="1"/>
    </location>
</feature>
<dbReference type="OrthoDB" id="8947657at2759"/>
<feature type="transmembrane region" description="Helical" evidence="18">
    <location>
        <begin position="753"/>
        <end position="775"/>
    </location>
</feature>
<reference evidence="20" key="1">
    <citation type="submission" date="2020-07" db="EMBL/GenBank/DDBJ databases">
        <title>Clarias magur genome sequencing, assembly and annotation.</title>
        <authorList>
            <person name="Kushwaha B."/>
            <person name="Kumar R."/>
            <person name="Das P."/>
            <person name="Joshi C.G."/>
            <person name="Kumar D."/>
            <person name="Nagpure N.S."/>
            <person name="Pandey M."/>
            <person name="Agarwal S."/>
            <person name="Srivastava S."/>
            <person name="Singh M."/>
            <person name="Sahoo L."/>
            <person name="Jayasankar P."/>
            <person name="Meher P.K."/>
            <person name="Koringa P.G."/>
            <person name="Iquebal M.A."/>
            <person name="Das S.P."/>
            <person name="Bit A."/>
            <person name="Patnaik S."/>
            <person name="Patel N."/>
            <person name="Shah T.M."/>
            <person name="Hinsu A."/>
            <person name="Jena J.K."/>
        </authorList>
    </citation>
    <scope>NUCLEOTIDE SEQUENCE</scope>
    <source>
        <strain evidence="20">CIFAMagur01</strain>
        <tissue evidence="20">Testis</tissue>
    </source>
</reference>
<dbReference type="FunFam" id="2.60.40.10:FF:000593">
    <property type="entry name" value="Fibroblast growth factor receptor-like 1"/>
    <property type="match status" value="1"/>
</dbReference>
<evidence type="ECO:0000256" key="7">
    <source>
        <dbReference type="ARBA" id="ARBA00022737"/>
    </source>
</evidence>
<dbReference type="FunFam" id="2.60.40.10:FF:000020">
    <property type="entry name" value="Fibroblast growth factor receptor"/>
    <property type="match status" value="1"/>
</dbReference>
<feature type="transmembrane region" description="Helical" evidence="18">
    <location>
        <begin position="1119"/>
        <end position="1141"/>
    </location>
</feature>
<evidence type="ECO:0000256" key="8">
    <source>
        <dbReference type="ARBA" id="ARBA00022741"/>
    </source>
</evidence>
<feature type="transmembrane region" description="Helical" evidence="18">
    <location>
        <begin position="598"/>
        <end position="618"/>
    </location>
</feature>
<keyword evidence="17" id="KW-0393">Immunoglobulin domain</keyword>
<keyword evidence="21" id="KW-1185">Reference proteome</keyword>
<dbReference type="InterPro" id="IPR052615">
    <property type="entry name" value="FGFRL"/>
</dbReference>
<evidence type="ECO:0000256" key="1">
    <source>
        <dbReference type="ARBA" id="ARBA00004167"/>
    </source>
</evidence>
<evidence type="ECO:0000313" key="20">
    <source>
        <dbReference type="EMBL" id="KAF5891437.1"/>
    </source>
</evidence>
<evidence type="ECO:0000256" key="10">
    <source>
        <dbReference type="ARBA" id="ARBA00022840"/>
    </source>
</evidence>
<evidence type="ECO:0000256" key="9">
    <source>
        <dbReference type="ARBA" id="ARBA00022777"/>
    </source>
</evidence>
<dbReference type="PROSITE" id="PS50835">
    <property type="entry name" value="IG_LIKE"/>
    <property type="match status" value="8"/>
</dbReference>
<feature type="non-terminal residue" evidence="20">
    <location>
        <position position="1162"/>
    </location>
</feature>
<comment type="caution">
    <text evidence="20">The sequence shown here is derived from an EMBL/GenBank/DDBJ whole genome shotgun (WGS) entry which is preliminary data.</text>
</comment>
<keyword evidence="10" id="KW-0067">ATP-binding</keyword>
<dbReference type="InterPro" id="IPR003598">
    <property type="entry name" value="Ig_sub2"/>
</dbReference>
<keyword evidence="13" id="KW-0829">Tyrosine-protein kinase</keyword>
<proteinExistence type="predicted"/>
<feature type="domain" description="Ig-like" evidence="19">
    <location>
        <begin position="220"/>
        <end position="328"/>
    </location>
</feature>
<keyword evidence="14" id="KW-1015">Disulfide bond</keyword>
<keyword evidence="5 18" id="KW-0812">Transmembrane</keyword>
<feature type="domain" description="Ig-like" evidence="19">
    <location>
        <begin position="357"/>
        <end position="461"/>
    </location>
</feature>
<accession>A0A8J4WUG9</accession>
<evidence type="ECO:0000256" key="12">
    <source>
        <dbReference type="ARBA" id="ARBA00023136"/>
    </source>
</evidence>
<feature type="domain" description="Ig-like" evidence="19">
    <location>
        <begin position="123"/>
        <end position="211"/>
    </location>
</feature>
<feature type="domain" description="Ig-like" evidence="19">
    <location>
        <begin position="906"/>
        <end position="997"/>
    </location>
</feature>
<keyword evidence="3" id="KW-0597">Phosphoprotein</keyword>
<evidence type="ECO:0000256" key="5">
    <source>
        <dbReference type="ARBA" id="ARBA00022692"/>
    </source>
</evidence>
<dbReference type="GO" id="GO:0005886">
    <property type="term" value="C:plasma membrane"/>
    <property type="evidence" value="ECO:0007669"/>
    <property type="project" value="TreeGrafter"/>
</dbReference>
<dbReference type="AlphaFoldDB" id="A0A8J4WUG9"/>
<keyword evidence="9" id="KW-0418">Kinase</keyword>
<dbReference type="Pfam" id="PF07679">
    <property type="entry name" value="I-set"/>
    <property type="match status" value="2"/>
</dbReference>
<dbReference type="InterPro" id="IPR036179">
    <property type="entry name" value="Ig-like_dom_sf"/>
</dbReference>
<evidence type="ECO:0000259" key="19">
    <source>
        <dbReference type="PROSITE" id="PS50835"/>
    </source>
</evidence>
<feature type="transmembrane region" description="Helical" evidence="18">
    <location>
        <begin position="1019"/>
        <end position="1041"/>
    </location>
</feature>
<gene>
    <name evidence="20" type="primary">fgfrl1b</name>
    <name evidence="20" type="ORF">DAT39_018859</name>
</gene>
<dbReference type="GO" id="GO:0017134">
    <property type="term" value="F:fibroblast growth factor binding"/>
    <property type="evidence" value="ECO:0007669"/>
    <property type="project" value="TreeGrafter"/>
</dbReference>
<evidence type="ECO:0000256" key="13">
    <source>
        <dbReference type="ARBA" id="ARBA00023137"/>
    </source>
</evidence>
<evidence type="ECO:0000313" key="21">
    <source>
        <dbReference type="Proteomes" id="UP000727407"/>
    </source>
</evidence>
<dbReference type="InterPro" id="IPR007110">
    <property type="entry name" value="Ig-like_dom"/>
</dbReference>
<dbReference type="FunFam" id="2.60.40.10:FF:000016">
    <property type="entry name" value="Fibroblast growth factor receptor"/>
    <property type="match status" value="1"/>
</dbReference>
<name>A0A8J4WUG9_CLAMG</name>
<feature type="domain" description="Ig-like" evidence="19">
    <location>
        <begin position="634"/>
        <end position="725"/>
    </location>
</feature>
<keyword evidence="4" id="KW-0808">Transferase</keyword>
<keyword evidence="11 18" id="KW-1133">Transmembrane helix</keyword>
<dbReference type="CDD" id="cd00099">
    <property type="entry name" value="IgV"/>
    <property type="match status" value="5"/>
</dbReference>
<evidence type="ECO:0000256" key="14">
    <source>
        <dbReference type="ARBA" id="ARBA00023157"/>
    </source>
</evidence>
<keyword evidence="15 20" id="KW-0675">Receptor</keyword>
<dbReference type="InterPro" id="IPR013098">
    <property type="entry name" value="Ig_I-set"/>
</dbReference>
<keyword evidence="12 18" id="KW-0472">Membrane</keyword>
<dbReference type="Proteomes" id="UP000727407">
    <property type="component" value="Unassembled WGS sequence"/>
</dbReference>
<sequence length="1162" mass="127980">PPWVSSVVEEKQIAHLGRNIRLRCPVEGNPKPLLLWTKDGRNINSGWNRYRVLQHGLKIKNVEAKDAGFYVCQAANGFGSVSLNFTLTVIDNAEPPTNPPPVAEEPCLRGTLLDQATQPYLKPRFTQPMKMRRRFREQPVGSSMRLNCVATGNPPPCITWWKDQEQLPAPTRAKRPQWTLMLKNLKAQDSARYTCRVFNSAGHINATYTVEVIERTNSKPMLTGNHPLNTTVELGGTALFQCKVHSDVKPVIQWLKLLEPGMERRYNTTLQIGGQYYMVLRTKEAWPRPDGSYLNKLAILKARDEDAGMYICLGANSMGYNLRSAYLTVLSDPPVGKPVPPAHLSSGLPWPLIIGIPAAALLMVGSAQTDDVTQPNPLIAAEVGQNVTLHCVRLQEDTSGSFVWYQQQVGHKPRVIGSVQHESPSYENEFKPPRFSIGKEKRSCNLRIASVEASDEAMYYCGYRKFLTRFGNGTFLSVKGDGDVKVSVFQSGVSDSVPAGASVTLQCSVLSESRAAELQVLWFRAAPPQSHPQIIYTHHNSSHQCESGSPTHTCVYNFSKNILSLNDTGTYYCAVAVCGRIIFGNGTRVQLEKSMDPVVIGLAAVLGACVVGIIVYCITCNGRKFKYCSDEGEINISVFQSSVSDSVPAGASVTLQCSVLSESRAAELQVLWFRAAPPQSHPQIIYTHHNSSHQCESGSPTHTCVYNFSKNILSHSDTGTYYCAVAVCGRIIFGNGTRVQLEKSPEFETFNPVVICLGSALVLCVILISVQALSLCRRKICEQCRDPVQSMDFPKLSLISVKSGESVLLNCPFGKMNSLDRVIWYKQTLGELPQIVGERRTYREIQMSPKFETLGFKMETTDKAVALTIPHVKRDDGGLYYCETLSWENVTLSNGTLLAVTDEGEINISVFQSGVSDSVPAGASVTLQCSVLSESRAAELQVLWFRAAPPQSHPQIIYTHHNSSHQCESGSPTHTCVYNFSKNILSLNDTGTYYCAVAVCGKIIFGNGTRVQLEESDSVVIYLAVALAVCAVVNCTQAFLYCKKQISEKYTGSKTHFQDGSSTHTCVYNFSKNILSLSDTGTYYCAVAVCGKIIFGNGTRVQLSENELDHQRFKESDSVVIYLAVALAVCVVVNCTQAILYCKKQNSEQCTVQPPMKKADNQ</sequence>
<feature type="domain" description="Ig-like" evidence="19">
    <location>
        <begin position="2"/>
        <end position="88"/>
    </location>
</feature>
<dbReference type="SUPFAM" id="SSF48726">
    <property type="entry name" value="Immunoglobulin"/>
    <property type="match status" value="9"/>
</dbReference>
<dbReference type="GO" id="GO:0005007">
    <property type="term" value="F:fibroblast growth factor receptor activity"/>
    <property type="evidence" value="ECO:0007669"/>
    <property type="project" value="TreeGrafter"/>
</dbReference>
<evidence type="ECO:0000256" key="11">
    <source>
        <dbReference type="ARBA" id="ARBA00022989"/>
    </source>
</evidence>
<evidence type="ECO:0000256" key="18">
    <source>
        <dbReference type="SAM" id="Phobius"/>
    </source>
</evidence>
<evidence type="ECO:0000256" key="17">
    <source>
        <dbReference type="ARBA" id="ARBA00023319"/>
    </source>
</evidence>